<feature type="domain" description="HMG box" evidence="5">
    <location>
        <begin position="108"/>
        <end position="177"/>
    </location>
</feature>
<keyword evidence="1 3" id="KW-0238">DNA-binding</keyword>
<name>A0AAD7C9G1_MYCRO</name>
<evidence type="ECO:0000256" key="4">
    <source>
        <dbReference type="SAM" id="MobiDB-lite"/>
    </source>
</evidence>
<dbReference type="PROSITE" id="PS50118">
    <property type="entry name" value="HMG_BOX_2"/>
    <property type="match status" value="1"/>
</dbReference>
<sequence length="411" mass="45996">MAHRTLRSNARINPYDAGPVHGQFIDFHSTATPDYYAPPLPRSFADEWHITDYNLNNWTYFDNSLDTSPVSSPESAPSPESPPSTPLADEDVSAPPPKSRRGRPANHIPRPRNAFMIFRSEFLAKQKISKSVEVDHRHISRIVGILWNELPEDGKTVFRVKAELEKLEHQRLHPDYRFTPTVRAQKPLKRKVQRNGAKDLTRCREVAGLLMAGKQGHELEKAVMDLDKEAQSGAPPVADHFVPVDAQPIAHHFIHADVLAHHFITSGAHHSPDVRGWTPENGISETVDVPDPAPAPPAVHLSHGSLFDYGPHSPANHPRVLPPQYAPNYSLPVEDLHSMPPQFVPNYSSSLPLDYPSPPSLWEPTPSFSYGQFDDRRLRIRLGPAIEPYHLTPDRPMVSSFPLIPAGYPDP</sequence>
<dbReference type="SUPFAM" id="SSF47095">
    <property type="entry name" value="HMG-box"/>
    <property type="match status" value="1"/>
</dbReference>
<feature type="region of interest" description="Disordered" evidence="4">
    <location>
        <begin position="66"/>
        <end position="110"/>
    </location>
</feature>
<dbReference type="SMART" id="SM00398">
    <property type="entry name" value="HMG"/>
    <property type="match status" value="1"/>
</dbReference>
<keyword evidence="7" id="KW-1185">Reference proteome</keyword>
<evidence type="ECO:0000256" key="3">
    <source>
        <dbReference type="PROSITE-ProRule" id="PRU00267"/>
    </source>
</evidence>
<dbReference type="Gene3D" id="1.10.30.10">
    <property type="entry name" value="High mobility group box domain"/>
    <property type="match status" value="1"/>
</dbReference>
<reference evidence="6" key="1">
    <citation type="submission" date="2023-03" db="EMBL/GenBank/DDBJ databases">
        <title>Massive genome expansion in bonnet fungi (Mycena s.s.) driven by repeated elements and novel gene families across ecological guilds.</title>
        <authorList>
            <consortium name="Lawrence Berkeley National Laboratory"/>
            <person name="Harder C.B."/>
            <person name="Miyauchi S."/>
            <person name="Viragh M."/>
            <person name="Kuo A."/>
            <person name="Thoen E."/>
            <person name="Andreopoulos B."/>
            <person name="Lu D."/>
            <person name="Skrede I."/>
            <person name="Drula E."/>
            <person name="Henrissat B."/>
            <person name="Morin E."/>
            <person name="Kohler A."/>
            <person name="Barry K."/>
            <person name="LaButti K."/>
            <person name="Morin E."/>
            <person name="Salamov A."/>
            <person name="Lipzen A."/>
            <person name="Mereny Z."/>
            <person name="Hegedus B."/>
            <person name="Baldrian P."/>
            <person name="Stursova M."/>
            <person name="Weitz H."/>
            <person name="Taylor A."/>
            <person name="Grigoriev I.V."/>
            <person name="Nagy L.G."/>
            <person name="Martin F."/>
            <person name="Kauserud H."/>
        </authorList>
    </citation>
    <scope>NUCLEOTIDE SEQUENCE</scope>
    <source>
        <strain evidence="6">CBHHK067</strain>
    </source>
</reference>
<evidence type="ECO:0000256" key="1">
    <source>
        <dbReference type="ARBA" id="ARBA00023125"/>
    </source>
</evidence>
<feature type="DNA-binding region" description="HMG box" evidence="3">
    <location>
        <begin position="108"/>
        <end position="177"/>
    </location>
</feature>
<dbReference type="AlphaFoldDB" id="A0AAD7C9G1"/>
<dbReference type="GO" id="GO:0000981">
    <property type="term" value="F:DNA-binding transcription factor activity, RNA polymerase II-specific"/>
    <property type="evidence" value="ECO:0007669"/>
    <property type="project" value="TreeGrafter"/>
</dbReference>
<evidence type="ECO:0000313" key="6">
    <source>
        <dbReference type="EMBL" id="KAJ7642300.1"/>
    </source>
</evidence>
<dbReference type="InterPro" id="IPR051356">
    <property type="entry name" value="SOX/SOX-like_TF"/>
</dbReference>
<dbReference type="Pfam" id="PF00505">
    <property type="entry name" value="HMG_box"/>
    <property type="match status" value="1"/>
</dbReference>
<accession>A0AAD7C9G1</accession>
<keyword evidence="2 3" id="KW-0539">Nucleus</keyword>
<dbReference type="InterPro" id="IPR009071">
    <property type="entry name" value="HMG_box_dom"/>
</dbReference>
<comment type="caution">
    <text evidence="6">The sequence shown here is derived from an EMBL/GenBank/DDBJ whole genome shotgun (WGS) entry which is preliminary data.</text>
</comment>
<feature type="compositionally biased region" description="Low complexity" evidence="4">
    <location>
        <begin position="67"/>
        <end position="78"/>
    </location>
</feature>
<dbReference type="InterPro" id="IPR036910">
    <property type="entry name" value="HMG_box_dom_sf"/>
</dbReference>
<dbReference type="EMBL" id="JARKIE010000419">
    <property type="protein sequence ID" value="KAJ7642300.1"/>
    <property type="molecule type" value="Genomic_DNA"/>
</dbReference>
<dbReference type="Proteomes" id="UP001221757">
    <property type="component" value="Unassembled WGS sequence"/>
</dbReference>
<evidence type="ECO:0000259" key="5">
    <source>
        <dbReference type="PROSITE" id="PS50118"/>
    </source>
</evidence>
<dbReference type="GO" id="GO:0000978">
    <property type="term" value="F:RNA polymerase II cis-regulatory region sequence-specific DNA binding"/>
    <property type="evidence" value="ECO:0007669"/>
    <property type="project" value="TreeGrafter"/>
</dbReference>
<proteinExistence type="predicted"/>
<evidence type="ECO:0000256" key="2">
    <source>
        <dbReference type="ARBA" id="ARBA00023242"/>
    </source>
</evidence>
<dbReference type="PANTHER" id="PTHR45789">
    <property type="entry name" value="FI18025P1"/>
    <property type="match status" value="1"/>
</dbReference>
<dbReference type="CDD" id="cd01389">
    <property type="entry name" value="HMG-box_ROX1-like"/>
    <property type="match status" value="1"/>
</dbReference>
<gene>
    <name evidence="6" type="ORF">B0H17DRAFT_1148832</name>
</gene>
<protein>
    <recommendedName>
        <fullName evidence="5">HMG box domain-containing protein</fullName>
    </recommendedName>
</protein>
<dbReference type="PANTHER" id="PTHR45789:SF2">
    <property type="entry name" value="FI18025P1"/>
    <property type="match status" value="1"/>
</dbReference>
<dbReference type="GO" id="GO:0005634">
    <property type="term" value="C:nucleus"/>
    <property type="evidence" value="ECO:0007669"/>
    <property type="project" value="UniProtKB-UniRule"/>
</dbReference>
<organism evidence="6 7">
    <name type="scientific">Mycena rosella</name>
    <name type="common">Pink bonnet</name>
    <name type="synonym">Agaricus rosellus</name>
    <dbReference type="NCBI Taxonomy" id="1033263"/>
    <lineage>
        <taxon>Eukaryota</taxon>
        <taxon>Fungi</taxon>
        <taxon>Dikarya</taxon>
        <taxon>Basidiomycota</taxon>
        <taxon>Agaricomycotina</taxon>
        <taxon>Agaricomycetes</taxon>
        <taxon>Agaricomycetidae</taxon>
        <taxon>Agaricales</taxon>
        <taxon>Marasmiineae</taxon>
        <taxon>Mycenaceae</taxon>
        <taxon>Mycena</taxon>
    </lineage>
</organism>
<evidence type="ECO:0000313" key="7">
    <source>
        <dbReference type="Proteomes" id="UP001221757"/>
    </source>
</evidence>